<reference evidence="7" key="1">
    <citation type="submission" date="2016-12" db="EMBL/GenBank/DDBJ databases">
        <title>Mouse lemur reference genome and diversity panel.</title>
        <authorList>
            <person name="Harris R."/>
            <person name="Larsen P."/>
            <person name="Liu Y."/>
            <person name="Hughes D.S."/>
            <person name="Murali S."/>
            <person name="Raveendran M."/>
            <person name="Korchina V."/>
            <person name="Wang M."/>
            <person name="Jhangiani S."/>
            <person name="Bandaranaike D."/>
            <person name="Bellair M."/>
            <person name="Blankenburg K."/>
            <person name="Chao H."/>
            <person name="Dahdouli M."/>
            <person name="Dinh H."/>
            <person name="Doddapaneni H."/>
            <person name="English A."/>
            <person name="Firestine M."/>
            <person name="Gnanaolivu R."/>
            <person name="Gross S."/>
            <person name="Hernandez B."/>
            <person name="Javaid M."/>
            <person name="Jayaseelan J."/>
            <person name="Jones J."/>
            <person name="Khan Z."/>
            <person name="Kovar C."/>
            <person name="Kurapati P."/>
            <person name="Le B."/>
            <person name="Lee S."/>
            <person name="Li M."/>
            <person name="Mathew T."/>
            <person name="Narasimhan A."/>
            <person name="Ngo D."/>
            <person name="Nguyen L."/>
            <person name="Okwuonu G."/>
            <person name="Ongeri F."/>
            <person name="Osuji N."/>
            <person name="Pu L.-L."/>
            <person name="Puazo M."/>
            <person name="Quiroz J."/>
            <person name="Raj R."/>
            <person name="Rajbhandari K."/>
            <person name="Reid J.G."/>
            <person name="Santibanez J."/>
            <person name="Sexton D."/>
            <person name="Skinner E."/>
            <person name="Vee V."/>
            <person name="Weissenberger G."/>
            <person name="Wu Y."/>
            <person name="Xin Y."/>
            <person name="Han Y."/>
            <person name="Campbell C."/>
            <person name="Brown A."/>
            <person name="Sullivan B."/>
            <person name="Shelton J."/>
            <person name="Brown S."/>
            <person name="Dudchenko O."/>
            <person name="Machol I."/>
            <person name="Durand N."/>
            <person name="Shamim M."/>
            <person name="Lieberman A."/>
            <person name="Muzny D.M."/>
            <person name="Richards S."/>
            <person name="Yoder A."/>
            <person name="Worley K.C."/>
            <person name="Rogers J."/>
            <person name="Gibbs R.A."/>
        </authorList>
    </citation>
    <scope>NUCLEOTIDE SEQUENCE [LARGE SCALE GENOMIC DNA]</scope>
</reference>
<dbReference type="AlphaFoldDB" id="A0A8C5XLM5"/>
<name>A0A8C5XLM5_MICMU</name>
<dbReference type="Gene3D" id="2.60.40.10">
    <property type="entry name" value="Immunoglobulins"/>
    <property type="match status" value="2"/>
</dbReference>
<reference evidence="7" key="3">
    <citation type="submission" date="2025-09" db="UniProtKB">
        <authorList>
            <consortium name="Ensembl"/>
        </authorList>
    </citation>
    <scope>IDENTIFICATION</scope>
</reference>
<dbReference type="PROSITE" id="PS50835">
    <property type="entry name" value="IG_LIKE"/>
    <property type="match status" value="1"/>
</dbReference>
<evidence type="ECO:0000259" key="6">
    <source>
        <dbReference type="PROSITE" id="PS50835"/>
    </source>
</evidence>
<accession>A0A8C5XLM5</accession>
<keyword evidence="3 5" id="KW-0472">Membrane</keyword>
<keyword evidence="5" id="KW-0812">Transmembrane</keyword>
<evidence type="ECO:0000313" key="7">
    <source>
        <dbReference type="Ensembl" id="ENSMICP00000034944.1"/>
    </source>
</evidence>
<dbReference type="GeneTree" id="ENSGT01030000234540"/>
<evidence type="ECO:0000256" key="1">
    <source>
        <dbReference type="ARBA" id="ARBA00004370"/>
    </source>
</evidence>
<keyword evidence="2" id="KW-0732">Signal</keyword>
<dbReference type="GO" id="GO:0009897">
    <property type="term" value="C:external side of plasma membrane"/>
    <property type="evidence" value="ECO:0007669"/>
    <property type="project" value="TreeGrafter"/>
</dbReference>
<feature type="domain" description="Ig-like" evidence="6">
    <location>
        <begin position="57"/>
        <end position="135"/>
    </location>
</feature>
<evidence type="ECO:0000256" key="4">
    <source>
        <dbReference type="ARBA" id="ARBA00023180"/>
    </source>
</evidence>
<dbReference type="InterPro" id="IPR007110">
    <property type="entry name" value="Ig-like_dom"/>
</dbReference>
<dbReference type="Proteomes" id="UP000694394">
    <property type="component" value="Chromosome 2"/>
</dbReference>
<dbReference type="PANTHER" id="PTHR12080">
    <property type="entry name" value="SIGNALING LYMPHOCYTIC ACTIVATION MOLECULE"/>
    <property type="match status" value="1"/>
</dbReference>
<dbReference type="InterPro" id="IPR015631">
    <property type="entry name" value="CD2/SLAM_rcpt"/>
</dbReference>
<dbReference type="EMBL" id="ABDC03003267">
    <property type="status" value="NOT_ANNOTATED_CDS"/>
    <property type="molecule type" value="Genomic_DNA"/>
</dbReference>
<reference evidence="7" key="2">
    <citation type="submission" date="2025-08" db="UniProtKB">
        <authorList>
            <consortium name="Ensembl"/>
        </authorList>
    </citation>
    <scope>IDENTIFICATION</scope>
</reference>
<evidence type="ECO:0000256" key="5">
    <source>
        <dbReference type="SAM" id="Phobius"/>
    </source>
</evidence>
<keyword evidence="5" id="KW-1133">Transmembrane helix</keyword>
<protein>
    <recommendedName>
        <fullName evidence="6">Ig-like domain-containing protein</fullName>
    </recommendedName>
</protein>
<evidence type="ECO:0000256" key="3">
    <source>
        <dbReference type="ARBA" id="ARBA00023136"/>
    </source>
</evidence>
<dbReference type="Ensembl" id="ENSMICT00000029868.2">
    <property type="protein sequence ID" value="ENSMICP00000034944.1"/>
    <property type="gene ID" value="ENSMICG00000036205.2"/>
</dbReference>
<sequence>MTDPKWKKRLNFTQSNSLHLSNLTMADTGSYSAHMTTETSVTLSSYTLRVFERLPRPRVTVDSIIYEKGTCNATFRCSVEEGGENIIYGWTPVGPGTVVSWVGSFLSDSWSLSDLDWTYTCTVRNPVSNSSSTLILPGQLCAGSKATEGTYCPVKWIFLGKGLLLLVFLGVLGTWHIQTQVLSKPLRSNSD</sequence>
<dbReference type="SUPFAM" id="SSF48726">
    <property type="entry name" value="Immunoglobulin"/>
    <property type="match status" value="2"/>
</dbReference>
<dbReference type="InterPro" id="IPR013783">
    <property type="entry name" value="Ig-like_fold"/>
</dbReference>
<evidence type="ECO:0000256" key="2">
    <source>
        <dbReference type="ARBA" id="ARBA00022729"/>
    </source>
</evidence>
<keyword evidence="4" id="KW-0325">Glycoprotein</keyword>
<proteinExistence type="predicted"/>
<evidence type="ECO:0000313" key="8">
    <source>
        <dbReference type="Proteomes" id="UP000694394"/>
    </source>
</evidence>
<organism evidence="7 8">
    <name type="scientific">Microcebus murinus</name>
    <name type="common">Gray mouse lemur</name>
    <name type="synonym">Lemur murinus</name>
    <dbReference type="NCBI Taxonomy" id="30608"/>
    <lineage>
        <taxon>Eukaryota</taxon>
        <taxon>Metazoa</taxon>
        <taxon>Chordata</taxon>
        <taxon>Craniata</taxon>
        <taxon>Vertebrata</taxon>
        <taxon>Euteleostomi</taxon>
        <taxon>Mammalia</taxon>
        <taxon>Eutheria</taxon>
        <taxon>Euarchontoglires</taxon>
        <taxon>Primates</taxon>
        <taxon>Strepsirrhini</taxon>
        <taxon>Lemuriformes</taxon>
        <taxon>Cheirogaleidae</taxon>
        <taxon>Microcebus</taxon>
    </lineage>
</organism>
<feature type="transmembrane region" description="Helical" evidence="5">
    <location>
        <begin position="156"/>
        <end position="177"/>
    </location>
</feature>
<dbReference type="PANTHER" id="PTHR12080:SF97">
    <property type="entry name" value="IG-LIKE DOMAIN-CONTAINING PROTEIN"/>
    <property type="match status" value="1"/>
</dbReference>
<keyword evidence="8" id="KW-1185">Reference proteome</keyword>
<comment type="subcellular location">
    <subcellularLocation>
        <location evidence="1">Membrane</location>
    </subcellularLocation>
</comment>
<dbReference type="GO" id="GO:0042110">
    <property type="term" value="P:T cell activation"/>
    <property type="evidence" value="ECO:0007669"/>
    <property type="project" value="TreeGrafter"/>
</dbReference>
<dbReference type="InterPro" id="IPR036179">
    <property type="entry name" value="Ig-like_dom_sf"/>
</dbReference>